<evidence type="ECO:0000313" key="1">
    <source>
        <dbReference type="EMBL" id="NDO89634.1"/>
    </source>
</evidence>
<reference evidence="1 2" key="1">
    <citation type="journal article" date="2021" name="Arch. Microbiol.">
        <title>Cellulosimicrobium fucosivorans sp. nov., isolated from San Elijo Lagoon, contains a fucose metabolic pathway linked to carotenoid production.</title>
        <authorList>
            <person name="Aviles F.A."/>
            <person name="Kyndt J.A."/>
        </authorList>
    </citation>
    <scope>NUCLEOTIDE SEQUENCE [LARGE SCALE GENOMIC DNA]</scope>
    <source>
        <strain evidence="1 2">SE3</strain>
    </source>
</reference>
<evidence type="ECO:0000313" key="2">
    <source>
        <dbReference type="Proteomes" id="UP000471672"/>
    </source>
</evidence>
<protein>
    <recommendedName>
        <fullName evidence="3">GNAT family N-acetyltransferase</fullName>
    </recommendedName>
</protein>
<proteinExistence type="predicted"/>
<keyword evidence="2" id="KW-1185">Reference proteome</keyword>
<comment type="caution">
    <text evidence="1">The sequence shown here is derived from an EMBL/GenBank/DDBJ whole genome shotgun (WGS) entry which is preliminary data.</text>
</comment>
<dbReference type="EMBL" id="JAAFAN010000025">
    <property type="protein sequence ID" value="NDO89634.1"/>
    <property type="molecule type" value="Genomic_DNA"/>
</dbReference>
<name>A0ABX0BAQ3_9MICO</name>
<dbReference type="Proteomes" id="UP000471672">
    <property type="component" value="Unassembled WGS sequence"/>
</dbReference>
<dbReference type="RefSeq" id="WP_162289698.1">
    <property type="nucleotide sequence ID" value="NZ_JAAFAN010000025.1"/>
</dbReference>
<organism evidence="1 2">
    <name type="scientific">Cellulosimicrobium composti</name>
    <dbReference type="NCBI Taxonomy" id="2672572"/>
    <lineage>
        <taxon>Bacteria</taxon>
        <taxon>Bacillati</taxon>
        <taxon>Actinomycetota</taxon>
        <taxon>Actinomycetes</taxon>
        <taxon>Micrococcales</taxon>
        <taxon>Promicromonosporaceae</taxon>
        <taxon>Cellulosimicrobium</taxon>
    </lineage>
</organism>
<dbReference type="Gene3D" id="3.40.630.30">
    <property type="match status" value="1"/>
</dbReference>
<gene>
    <name evidence="1" type="ORF">GYH36_09170</name>
</gene>
<dbReference type="InterPro" id="IPR016181">
    <property type="entry name" value="Acyl_CoA_acyltransferase"/>
</dbReference>
<evidence type="ECO:0008006" key="3">
    <source>
        <dbReference type="Google" id="ProtNLM"/>
    </source>
</evidence>
<dbReference type="SUPFAM" id="SSF55729">
    <property type="entry name" value="Acyl-CoA N-acyltransferases (Nat)"/>
    <property type="match status" value="1"/>
</dbReference>
<sequence length="193" mass="19389">MTERAGAPPARDAAPVGLVLLDARPPAERATLLAGALRLRLGPGQETFVPPAADVVAAAQADPDRHLVVARPPGGDPVALGVLHPGGAPAEVVALLGGVGADDVVLFRGFLVDVASQGGGVGSRVVSLLPGVVGDLARVRGRATPFAVLVLTVNDRNAAGRRAYARAGLTDCGAYLGGSAGPQRVMARDLRVP</sequence>
<accession>A0ABX0BAQ3</accession>